<dbReference type="AlphaFoldDB" id="A0A9W7GM81"/>
<keyword evidence="1" id="KW-0472">Membrane</keyword>
<evidence type="ECO:0000313" key="2">
    <source>
        <dbReference type="EMBL" id="GMI47464.1"/>
    </source>
</evidence>
<proteinExistence type="predicted"/>
<organism evidence="2 3">
    <name type="scientific">Triparma columacea</name>
    <dbReference type="NCBI Taxonomy" id="722753"/>
    <lineage>
        <taxon>Eukaryota</taxon>
        <taxon>Sar</taxon>
        <taxon>Stramenopiles</taxon>
        <taxon>Ochrophyta</taxon>
        <taxon>Bolidophyceae</taxon>
        <taxon>Parmales</taxon>
        <taxon>Triparmaceae</taxon>
        <taxon>Triparma</taxon>
    </lineage>
</organism>
<dbReference type="OrthoDB" id="10504513at2759"/>
<keyword evidence="1" id="KW-0812">Transmembrane</keyword>
<gene>
    <name evidence="2" type="ORF">TrCOL_g17</name>
</gene>
<dbReference type="Proteomes" id="UP001165065">
    <property type="component" value="Unassembled WGS sequence"/>
</dbReference>
<accession>A0A9W7GM81</accession>
<feature type="transmembrane region" description="Helical" evidence="1">
    <location>
        <begin position="243"/>
        <end position="265"/>
    </location>
</feature>
<sequence length="283" mass="30790">MGDRPIDVLYRSSNCDPIRESTVSQIRSAVVSAGYRFEYDGRCKGGSPNSRYQSPSGKDAGFESKTMIAISRIQDWEGSEALDEKLILPMKYGSIPLYSGTGSRLASLASYPPPSSWYTLPPPPHPPPPTLLTLLSSLPLMSKMQSQFLNSLPTSFNCTSINDYISRSPLSLPSDPVVLIEPLGVYKESYYSTLLNCVLPNDQEGERKFKFVTKGSLYAREGVRPNVVVRQCCGIAGYRKQQIGAGAMGALVLGCILIIVMIAVSSSGGGKKRFRLEIGRGFG</sequence>
<evidence type="ECO:0000313" key="3">
    <source>
        <dbReference type="Proteomes" id="UP001165065"/>
    </source>
</evidence>
<comment type="caution">
    <text evidence="2">The sequence shown here is derived from an EMBL/GenBank/DDBJ whole genome shotgun (WGS) entry which is preliminary data.</text>
</comment>
<keyword evidence="1" id="KW-1133">Transmembrane helix</keyword>
<dbReference type="EMBL" id="BRYA01000345">
    <property type="protein sequence ID" value="GMI47464.1"/>
    <property type="molecule type" value="Genomic_DNA"/>
</dbReference>
<reference evidence="3" key="1">
    <citation type="journal article" date="2023" name="Commun. Biol.">
        <title>Genome analysis of Parmales, the sister group of diatoms, reveals the evolutionary specialization of diatoms from phago-mixotrophs to photoautotrophs.</title>
        <authorList>
            <person name="Ban H."/>
            <person name="Sato S."/>
            <person name="Yoshikawa S."/>
            <person name="Yamada K."/>
            <person name="Nakamura Y."/>
            <person name="Ichinomiya M."/>
            <person name="Sato N."/>
            <person name="Blanc-Mathieu R."/>
            <person name="Endo H."/>
            <person name="Kuwata A."/>
            <person name="Ogata H."/>
        </authorList>
    </citation>
    <scope>NUCLEOTIDE SEQUENCE [LARGE SCALE GENOMIC DNA]</scope>
</reference>
<evidence type="ECO:0000256" key="1">
    <source>
        <dbReference type="SAM" id="Phobius"/>
    </source>
</evidence>
<keyword evidence="3" id="KW-1185">Reference proteome</keyword>
<protein>
    <submittedName>
        <fullName evidence="2">Uncharacterized protein</fullName>
    </submittedName>
</protein>
<name>A0A9W7GM81_9STRA</name>